<dbReference type="GO" id="GO:0051087">
    <property type="term" value="F:protein-folding chaperone binding"/>
    <property type="evidence" value="ECO:0007669"/>
    <property type="project" value="InterPro"/>
</dbReference>
<comment type="subunit">
    <text evidence="3">Homodimer.</text>
</comment>
<evidence type="ECO:0000256" key="6">
    <source>
        <dbReference type="SAM" id="Coils"/>
    </source>
</evidence>
<name>A0A0G0UCW2_9BACT</name>
<dbReference type="Gene3D" id="3.90.20.20">
    <property type="match status" value="1"/>
</dbReference>
<dbReference type="GO" id="GO:0005737">
    <property type="term" value="C:cytoplasm"/>
    <property type="evidence" value="ECO:0007669"/>
    <property type="project" value="UniProtKB-SubCell"/>
</dbReference>
<gene>
    <name evidence="3" type="primary">grpE</name>
    <name evidence="7" type="ORF">UU34_C0010G0027</name>
</gene>
<organism evidence="7 8">
    <name type="scientific">Candidatus Curtissbacteria bacterium GW2011_GWA1_41_11</name>
    <dbReference type="NCBI Taxonomy" id="1618409"/>
    <lineage>
        <taxon>Bacteria</taxon>
        <taxon>Candidatus Curtissiibacteriota</taxon>
    </lineage>
</organism>
<feature type="coiled-coil region" evidence="6">
    <location>
        <begin position="18"/>
        <end position="52"/>
    </location>
</feature>
<dbReference type="PRINTS" id="PR00773">
    <property type="entry name" value="GRPEPROTEIN"/>
</dbReference>
<dbReference type="EMBL" id="LCAG01000010">
    <property type="protein sequence ID" value="KKR86784.1"/>
    <property type="molecule type" value="Genomic_DNA"/>
</dbReference>
<reference evidence="7 8" key="1">
    <citation type="journal article" date="2015" name="Nature">
        <title>rRNA introns, odd ribosomes, and small enigmatic genomes across a large radiation of phyla.</title>
        <authorList>
            <person name="Brown C.T."/>
            <person name="Hug L.A."/>
            <person name="Thomas B.C."/>
            <person name="Sharon I."/>
            <person name="Castelle C.J."/>
            <person name="Singh A."/>
            <person name="Wilkins M.J."/>
            <person name="Williams K.H."/>
            <person name="Banfield J.F."/>
        </authorList>
    </citation>
    <scope>NUCLEOTIDE SEQUENCE [LARGE SCALE GENOMIC DNA]</scope>
</reference>
<dbReference type="PANTHER" id="PTHR21237:SF23">
    <property type="entry name" value="GRPE PROTEIN HOMOLOG, MITOCHONDRIAL"/>
    <property type="match status" value="1"/>
</dbReference>
<dbReference type="Pfam" id="PF01025">
    <property type="entry name" value="GrpE"/>
    <property type="match status" value="1"/>
</dbReference>
<dbReference type="SUPFAM" id="SSF58014">
    <property type="entry name" value="Coiled-coil domain of nucleotide exchange factor GrpE"/>
    <property type="match status" value="1"/>
</dbReference>
<dbReference type="HAMAP" id="MF_01151">
    <property type="entry name" value="GrpE"/>
    <property type="match status" value="1"/>
</dbReference>
<comment type="similarity">
    <text evidence="1 3 5">Belongs to the GrpE family.</text>
</comment>
<keyword evidence="6" id="KW-0175">Coiled coil</keyword>
<comment type="function">
    <text evidence="3 4">Participates actively in the response to hyperosmotic and heat shock by preventing the aggregation of stress-denatured proteins, in association with DnaK and GrpE. It is the nucleotide exchange factor for DnaK and may function as a thermosensor. Unfolded proteins bind initially to DnaJ; upon interaction with the DnaJ-bound protein, DnaK hydrolyzes its bound ATP, resulting in the formation of a stable complex. GrpE releases ADP from DnaK; ATP binding to DnaK triggers the release of the substrate protein, thus completing the reaction cycle. Several rounds of ATP-dependent interactions between DnaJ, DnaK and GrpE are required for fully efficient folding.</text>
</comment>
<dbReference type="InterPro" id="IPR000740">
    <property type="entry name" value="GrpE"/>
</dbReference>
<evidence type="ECO:0000256" key="2">
    <source>
        <dbReference type="ARBA" id="ARBA00023186"/>
    </source>
</evidence>
<keyword evidence="3 4" id="KW-0346">Stress response</keyword>
<dbReference type="Proteomes" id="UP000034854">
    <property type="component" value="Unassembled WGS sequence"/>
</dbReference>
<dbReference type="GO" id="GO:0000774">
    <property type="term" value="F:adenyl-nucleotide exchange factor activity"/>
    <property type="evidence" value="ECO:0007669"/>
    <property type="project" value="InterPro"/>
</dbReference>
<dbReference type="CDD" id="cd00446">
    <property type="entry name" value="GrpE"/>
    <property type="match status" value="1"/>
</dbReference>
<accession>A0A0G0UCW2</accession>
<dbReference type="PROSITE" id="PS01071">
    <property type="entry name" value="GRPE"/>
    <property type="match status" value="1"/>
</dbReference>
<dbReference type="GO" id="GO:0006457">
    <property type="term" value="P:protein folding"/>
    <property type="evidence" value="ECO:0007669"/>
    <property type="project" value="InterPro"/>
</dbReference>
<dbReference type="GO" id="GO:0051082">
    <property type="term" value="F:unfolded protein binding"/>
    <property type="evidence" value="ECO:0007669"/>
    <property type="project" value="TreeGrafter"/>
</dbReference>
<dbReference type="PANTHER" id="PTHR21237">
    <property type="entry name" value="GRPE PROTEIN"/>
    <property type="match status" value="1"/>
</dbReference>
<comment type="caution">
    <text evidence="7">The sequence shown here is derived from an EMBL/GenBank/DDBJ whole genome shotgun (WGS) entry which is preliminary data.</text>
</comment>
<proteinExistence type="inferred from homology"/>
<comment type="subcellular location">
    <subcellularLocation>
        <location evidence="3">Cytoplasm</location>
    </subcellularLocation>
</comment>
<dbReference type="InterPro" id="IPR013805">
    <property type="entry name" value="GrpE_CC"/>
</dbReference>
<protein>
    <recommendedName>
        <fullName evidence="3 4">Protein GrpE</fullName>
    </recommendedName>
    <alternativeName>
        <fullName evidence="3">HSP-70 cofactor</fullName>
    </alternativeName>
</protein>
<dbReference type="AlphaFoldDB" id="A0A0G0UCW2"/>
<dbReference type="Gene3D" id="2.30.22.10">
    <property type="entry name" value="Head domain of nucleotide exchange factor GrpE"/>
    <property type="match status" value="1"/>
</dbReference>
<dbReference type="GO" id="GO:0042803">
    <property type="term" value="F:protein homodimerization activity"/>
    <property type="evidence" value="ECO:0007669"/>
    <property type="project" value="InterPro"/>
</dbReference>
<evidence type="ECO:0000256" key="4">
    <source>
        <dbReference type="RuleBase" id="RU000639"/>
    </source>
</evidence>
<dbReference type="SUPFAM" id="SSF51064">
    <property type="entry name" value="Head domain of nucleotide exchange factor GrpE"/>
    <property type="match status" value="1"/>
</dbReference>
<evidence type="ECO:0000313" key="7">
    <source>
        <dbReference type="EMBL" id="KKR86784.1"/>
    </source>
</evidence>
<evidence type="ECO:0000256" key="5">
    <source>
        <dbReference type="RuleBase" id="RU004478"/>
    </source>
</evidence>
<keyword evidence="2 3" id="KW-0143">Chaperone</keyword>
<evidence type="ECO:0000313" key="8">
    <source>
        <dbReference type="Proteomes" id="UP000034854"/>
    </source>
</evidence>
<dbReference type="InterPro" id="IPR009012">
    <property type="entry name" value="GrpE_head"/>
</dbReference>
<keyword evidence="3" id="KW-0963">Cytoplasm</keyword>
<sequence length="159" mass="18121">MPKSKATKVKKTDNLVEHHELEDRLKRALADYQNLEKRVEEERKLLSKLSASLLIEKLLPVLDNLEKAQVHLNDEGLEIVIKQFKEILTGEGVEEIAAEGAQFNPHYHEAVETQHGEHDNLVIKVLTKGYKIEDTILRPAKVIVSKKKVEPAVKEEAYV</sequence>
<evidence type="ECO:0000256" key="3">
    <source>
        <dbReference type="HAMAP-Rule" id="MF_01151"/>
    </source>
</evidence>
<evidence type="ECO:0000256" key="1">
    <source>
        <dbReference type="ARBA" id="ARBA00009054"/>
    </source>
</evidence>